<name>A0A558HWR5_9GAMM</name>
<gene>
    <name evidence="2" type="ORF">FQP86_00360</name>
</gene>
<evidence type="ECO:0000313" key="2">
    <source>
        <dbReference type="EMBL" id="TVU73572.1"/>
    </source>
</evidence>
<dbReference type="PANTHER" id="PTHR39586">
    <property type="entry name" value="CYTOPLASMIC PROTEIN-RELATED"/>
    <property type="match status" value="1"/>
</dbReference>
<dbReference type="PANTHER" id="PTHR39586:SF1">
    <property type="entry name" value="CYTOPLASMIC PROTEIN"/>
    <property type="match status" value="1"/>
</dbReference>
<dbReference type="InterPro" id="IPR036814">
    <property type="entry name" value="YqcC-like_sf"/>
</dbReference>
<keyword evidence="3" id="KW-1185">Reference proteome</keyword>
<dbReference type="GO" id="GO:0044010">
    <property type="term" value="P:single-species biofilm formation"/>
    <property type="evidence" value="ECO:0007669"/>
    <property type="project" value="TreeGrafter"/>
</dbReference>
<dbReference type="Pfam" id="PF04287">
    <property type="entry name" value="DUF446"/>
    <property type="match status" value="1"/>
</dbReference>
<proteinExistence type="predicted"/>
<comment type="caution">
    <text evidence="2">The sequence shown here is derived from an EMBL/GenBank/DDBJ whole genome shotgun (WGS) entry which is preliminary data.</text>
</comment>
<evidence type="ECO:0000259" key="1">
    <source>
        <dbReference type="Pfam" id="PF04287"/>
    </source>
</evidence>
<dbReference type="AlphaFoldDB" id="A0A558HWR5"/>
<dbReference type="Proteomes" id="UP000319941">
    <property type="component" value="Unassembled WGS sequence"/>
</dbReference>
<sequence>MNPTEQPRDGEMAGNPYDELRDLLVRLEATMKAADLWRMETPPPEAFMSVEPFSVDRMDMGQWLRFVFISRLSALIDARGTFPAKCEIAPAIEAWLKDARPERRVAVTEVIREIDTLITEH</sequence>
<dbReference type="InterPro" id="IPR023376">
    <property type="entry name" value="YqcC-like_dom"/>
</dbReference>
<organism evidence="2 3">
    <name type="scientific">Cobetia crustatorum</name>
    <dbReference type="NCBI Taxonomy" id="553385"/>
    <lineage>
        <taxon>Bacteria</taxon>
        <taxon>Pseudomonadati</taxon>
        <taxon>Pseudomonadota</taxon>
        <taxon>Gammaproteobacteria</taxon>
        <taxon>Oceanospirillales</taxon>
        <taxon>Halomonadaceae</taxon>
        <taxon>Cobetia</taxon>
    </lineage>
</organism>
<dbReference type="InterPro" id="IPR007384">
    <property type="entry name" value="UCP006257"/>
</dbReference>
<dbReference type="OrthoDB" id="8794567at2"/>
<protein>
    <submittedName>
        <fullName evidence="2">YqcC family protein</fullName>
    </submittedName>
</protein>
<dbReference type="EMBL" id="VNFH01000001">
    <property type="protein sequence ID" value="TVU73572.1"/>
    <property type="molecule type" value="Genomic_DNA"/>
</dbReference>
<accession>A0A558HWR5</accession>
<dbReference type="SUPFAM" id="SSF158452">
    <property type="entry name" value="YqcC-like"/>
    <property type="match status" value="1"/>
</dbReference>
<evidence type="ECO:0000313" key="3">
    <source>
        <dbReference type="Proteomes" id="UP000319941"/>
    </source>
</evidence>
<dbReference type="Gene3D" id="1.20.1440.40">
    <property type="entry name" value="YqcC-like"/>
    <property type="match status" value="1"/>
</dbReference>
<feature type="domain" description="YqcC-like" evidence="1">
    <location>
        <begin position="20"/>
        <end position="117"/>
    </location>
</feature>
<dbReference type="STRING" id="553385.GCA_000591415_01539"/>
<reference evidence="2 3" key="1">
    <citation type="submission" date="2019-07" db="EMBL/GenBank/DDBJ databases">
        <title>Diversity of Bacteria from Kongsfjorden, Arctic.</title>
        <authorList>
            <person name="Yu Y."/>
        </authorList>
    </citation>
    <scope>NUCLEOTIDE SEQUENCE [LARGE SCALE GENOMIC DNA]</scope>
    <source>
        <strain evidence="2 3">SM1923</strain>
    </source>
</reference>
<dbReference type="RefSeq" id="WP_024951713.1">
    <property type="nucleotide sequence ID" value="NZ_CAWOWR010000001.1"/>
</dbReference>